<sequence>MFSACRSNLFPSLKERLAPRMDGTTQESVLFSLEPIQTTVPGEFWVFIWAWIIVLSEDPSLWRDEYSDAFPLLLPVSITPDDKKNAALTNA</sequence>
<keyword evidence="2" id="KW-1185">Reference proteome</keyword>
<comment type="caution">
    <text evidence="1">The sequence shown here is derived from an EMBL/GenBank/DDBJ whole genome shotgun (WGS) entry which is preliminary data.</text>
</comment>
<dbReference type="AlphaFoldDB" id="A0A4Y2HWR2"/>
<organism evidence="1 2">
    <name type="scientific">Araneus ventricosus</name>
    <name type="common">Orbweaver spider</name>
    <name type="synonym">Epeira ventricosa</name>
    <dbReference type="NCBI Taxonomy" id="182803"/>
    <lineage>
        <taxon>Eukaryota</taxon>
        <taxon>Metazoa</taxon>
        <taxon>Ecdysozoa</taxon>
        <taxon>Arthropoda</taxon>
        <taxon>Chelicerata</taxon>
        <taxon>Arachnida</taxon>
        <taxon>Araneae</taxon>
        <taxon>Araneomorphae</taxon>
        <taxon>Entelegynae</taxon>
        <taxon>Araneoidea</taxon>
        <taxon>Araneidae</taxon>
        <taxon>Araneus</taxon>
    </lineage>
</organism>
<name>A0A4Y2HWR2_ARAVE</name>
<accession>A0A4Y2HWR2</accession>
<dbReference type="Proteomes" id="UP000499080">
    <property type="component" value="Unassembled WGS sequence"/>
</dbReference>
<proteinExistence type="predicted"/>
<protein>
    <submittedName>
        <fullName evidence="1">Uncharacterized protein</fullName>
    </submittedName>
</protein>
<evidence type="ECO:0000313" key="1">
    <source>
        <dbReference type="EMBL" id="GBM69439.1"/>
    </source>
</evidence>
<reference evidence="1 2" key="1">
    <citation type="journal article" date="2019" name="Sci. Rep.">
        <title>Orb-weaving spider Araneus ventricosus genome elucidates the spidroin gene catalogue.</title>
        <authorList>
            <person name="Kono N."/>
            <person name="Nakamura H."/>
            <person name="Ohtoshi R."/>
            <person name="Moran D.A.P."/>
            <person name="Shinohara A."/>
            <person name="Yoshida Y."/>
            <person name="Fujiwara M."/>
            <person name="Mori M."/>
            <person name="Tomita M."/>
            <person name="Arakawa K."/>
        </authorList>
    </citation>
    <scope>NUCLEOTIDE SEQUENCE [LARGE SCALE GENOMIC DNA]</scope>
</reference>
<gene>
    <name evidence="1" type="ORF">AVEN_165461_1</name>
</gene>
<evidence type="ECO:0000313" key="2">
    <source>
        <dbReference type="Proteomes" id="UP000499080"/>
    </source>
</evidence>
<dbReference type="EMBL" id="BGPR01002194">
    <property type="protein sequence ID" value="GBM69439.1"/>
    <property type="molecule type" value="Genomic_DNA"/>
</dbReference>